<reference evidence="7" key="2">
    <citation type="journal article" date="2021" name="PeerJ">
        <title>Extensive microbial diversity within the chicken gut microbiome revealed by metagenomics and culture.</title>
        <authorList>
            <person name="Gilroy R."/>
            <person name="Ravi A."/>
            <person name="Getino M."/>
            <person name="Pursley I."/>
            <person name="Horton D.L."/>
            <person name="Alikhan N.F."/>
            <person name="Baker D."/>
            <person name="Gharbi K."/>
            <person name="Hall N."/>
            <person name="Watson M."/>
            <person name="Adriaenssens E.M."/>
            <person name="Foster-Nyarko E."/>
            <person name="Jarju S."/>
            <person name="Secka A."/>
            <person name="Antonio M."/>
            <person name="Oren A."/>
            <person name="Chaudhuri R.R."/>
            <person name="La Ragione R."/>
            <person name="Hildebrand F."/>
            <person name="Pallen M.J."/>
        </authorList>
    </citation>
    <scope>NUCLEOTIDE SEQUENCE</scope>
    <source>
        <strain evidence="7">ChiBcec2-4451</strain>
    </source>
</reference>
<feature type="transmembrane region" description="Helical" evidence="6">
    <location>
        <begin position="86"/>
        <end position="105"/>
    </location>
</feature>
<reference evidence="7" key="1">
    <citation type="submission" date="2020-10" db="EMBL/GenBank/DDBJ databases">
        <authorList>
            <person name="Gilroy R."/>
        </authorList>
    </citation>
    <scope>NUCLEOTIDE SEQUENCE</scope>
    <source>
        <strain evidence="7">ChiBcec2-4451</strain>
    </source>
</reference>
<proteinExistence type="predicted"/>
<feature type="transmembrane region" description="Helical" evidence="6">
    <location>
        <begin position="58"/>
        <end position="79"/>
    </location>
</feature>
<evidence type="ECO:0000256" key="1">
    <source>
        <dbReference type="ARBA" id="ARBA00004651"/>
    </source>
</evidence>
<dbReference type="InterPro" id="IPR001851">
    <property type="entry name" value="ABC_transp_permease"/>
</dbReference>
<feature type="transmembrane region" description="Helical" evidence="6">
    <location>
        <begin position="211"/>
        <end position="232"/>
    </location>
</feature>
<evidence type="ECO:0000256" key="6">
    <source>
        <dbReference type="SAM" id="Phobius"/>
    </source>
</evidence>
<name>A0A9D1T6Q7_9FIRM</name>
<dbReference type="GO" id="GO:0022857">
    <property type="term" value="F:transmembrane transporter activity"/>
    <property type="evidence" value="ECO:0007669"/>
    <property type="project" value="InterPro"/>
</dbReference>
<evidence type="ECO:0000313" key="7">
    <source>
        <dbReference type="EMBL" id="HIV13481.1"/>
    </source>
</evidence>
<keyword evidence="2" id="KW-1003">Cell membrane</keyword>
<evidence type="ECO:0000256" key="3">
    <source>
        <dbReference type="ARBA" id="ARBA00022692"/>
    </source>
</evidence>
<dbReference type="AlphaFoldDB" id="A0A9D1T6Q7"/>
<comment type="caution">
    <text evidence="7">The sequence shown here is derived from an EMBL/GenBank/DDBJ whole genome shotgun (WGS) entry which is preliminary data.</text>
</comment>
<keyword evidence="3 6" id="KW-0812">Transmembrane</keyword>
<feature type="transmembrane region" description="Helical" evidence="6">
    <location>
        <begin position="131"/>
        <end position="151"/>
    </location>
</feature>
<gene>
    <name evidence="7" type="ORF">IAA63_10135</name>
</gene>
<dbReference type="PANTHER" id="PTHR32196">
    <property type="entry name" value="ABC TRANSPORTER PERMEASE PROTEIN YPHD-RELATED-RELATED"/>
    <property type="match status" value="1"/>
</dbReference>
<evidence type="ECO:0000256" key="5">
    <source>
        <dbReference type="ARBA" id="ARBA00023136"/>
    </source>
</evidence>
<feature type="transmembrane region" description="Helical" evidence="6">
    <location>
        <begin position="12"/>
        <end position="28"/>
    </location>
</feature>
<comment type="subcellular location">
    <subcellularLocation>
        <location evidence="1">Cell membrane</location>
        <topology evidence="1">Multi-pass membrane protein</topology>
    </subcellularLocation>
</comment>
<dbReference type="CDD" id="cd06574">
    <property type="entry name" value="TM_PBP1_branched-chain-AA_like"/>
    <property type="match status" value="1"/>
</dbReference>
<accession>A0A9D1T6Q7</accession>
<dbReference type="Proteomes" id="UP000886723">
    <property type="component" value="Unassembled WGS sequence"/>
</dbReference>
<dbReference type="PANTHER" id="PTHR32196:SF69">
    <property type="entry name" value="BRANCHED-CHAIN AMINO ACID TRANSPORT SYSTEM, PERMEASE PROTEIN"/>
    <property type="match status" value="1"/>
</dbReference>
<sequence>MDFLITIVEQGLIYGILALGVYITYRILDFPDLTVDGSFPLGAAVTAALITRGVNPYLTLPLSFAAGVLAGICTGLIHVKFKVRDLLSGIIMMTALYTVNLVVAGTNNVPLFSQETIFNNSMLTGIFGEQIPGALTIGVILVVALVCKLLLDFYMKTKSGYLLRAVGDNENLVTSLAKDKGNVKILGLAISNGLVALGGCVFCQEEKVFDISVGTGSMVIGLASVIIGVSLFRKVTFVKATTAVFVGAIIYKACVAAAIRFFEPQAMKLITAVLFLVILVISMERKQKKKIQLQEAGKGGSHA</sequence>
<feature type="transmembrane region" description="Helical" evidence="6">
    <location>
        <begin position="237"/>
        <end position="259"/>
    </location>
</feature>
<keyword evidence="5 6" id="KW-0472">Membrane</keyword>
<evidence type="ECO:0000313" key="8">
    <source>
        <dbReference type="Proteomes" id="UP000886723"/>
    </source>
</evidence>
<dbReference type="GO" id="GO:0005886">
    <property type="term" value="C:plasma membrane"/>
    <property type="evidence" value="ECO:0007669"/>
    <property type="project" value="UniProtKB-SubCell"/>
</dbReference>
<protein>
    <submittedName>
        <fullName evidence="7">ABC transporter permease</fullName>
    </submittedName>
</protein>
<evidence type="ECO:0000256" key="2">
    <source>
        <dbReference type="ARBA" id="ARBA00022475"/>
    </source>
</evidence>
<feature type="transmembrane region" description="Helical" evidence="6">
    <location>
        <begin position="265"/>
        <end position="283"/>
    </location>
</feature>
<dbReference type="Pfam" id="PF02653">
    <property type="entry name" value="BPD_transp_2"/>
    <property type="match status" value="1"/>
</dbReference>
<feature type="transmembrane region" description="Helical" evidence="6">
    <location>
        <begin position="185"/>
        <end position="205"/>
    </location>
</feature>
<keyword evidence="4 6" id="KW-1133">Transmembrane helix</keyword>
<organism evidence="7 8">
    <name type="scientific">Candidatus Pullilachnospira stercoravium</name>
    <dbReference type="NCBI Taxonomy" id="2840913"/>
    <lineage>
        <taxon>Bacteria</taxon>
        <taxon>Bacillati</taxon>
        <taxon>Bacillota</taxon>
        <taxon>Clostridia</taxon>
        <taxon>Lachnospirales</taxon>
        <taxon>Lachnospiraceae</taxon>
        <taxon>Lachnospiraceae incertae sedis</taxon>
        <taxon>Candidatus Pullilachnospira</taxon>
    </lineage>
</organism>
<dbReference type="EMBL" id="DVON01000210">
    <property type="protein sequence ID" value="HIV13481.1"/>
    <property type="molecule type" value="Genomic_DNA"/>
</dbReference>
<evidence type="ECO:0000256" key="4">
    <source>
        <dbReference type="ARBA" id="ARBA00022989"/>
    </source>
</evidence>